<proteinExistence type="predicted"/>
<sequence>MSARTLLRFLLLHDRVETVEEWADELEKEKQVHVSTYTDDEQEGCRYRASLIVGAIADVVPHLPNYSAVSTNLTALMRYCEKVYARQLGQLVQGWLQQPHSTVFRKWLVGDWLQCSHFTAAADMEELLQWRHALVAATVHEVVKSLKWTLLRTLNAVNETIATQRKDDQEEKVAIGTPMAATLQSIETVEELLDFCFLHAEQLASSSLVCAAKLHALAVKTQRSATKLLEDEEVLVRLRWAFLLKPLLFKPLLQHAVALKTISGKTAARQVCTSPVLPGLVNIVDATNRETILLEMRAMRNELDRAFVRGAKHIHSAASKSTCRSTLESAVRDYVQALSNEAKERLLAELERDLDEAPPPLFPHVFLYLSLLVGAMLSELQDMTSDVVSILFSLFDRRGHDVTSCLDVLGLLLQLSLADNRMWLNKQNSALYIETIELLSETATIQVELHKLQWIATMALHHLLFECDVELLQHNRSTLTQVLPPRTMHFVTLRLDNQ</sequence>
<reference evidence="1" key="1">
    <citation type="submission" date="2024-01" db="EMBL/GenBank/DDBJ databases">
        <authorList>
            <person name="Webb A."/>
        </authorList>
    </citation>
    <scope>NUCLEOTIDE SEQUENCE</scope>
    <source>
        <strain evidence="1">Pm1</strain>
    </source>
</reference>
<dbReference type="Proteomes" id="UP001162060">
    <property type="component" value="Unassembled WGS sequence"/>
</dbReference>
<comment type="caution">
    <text evidence="1">The sequence shown here is derived from an EMBL/GenBank/DDBJ whole genome shotgun (WGS) entry which is preliminary data.</text>
</comment>
<name>A0AAV1UYJ1_9STRA</name>
<evidence type="ECO:0000313" key="1">
    <source>
        <dbReference type="EMBL" id="CAK7939729.1"/>
    </source>
</evidence>
<organism evidence="1 2">
    <name type="scientific">Peronospora matthiolae</name>
    <dbReference type="NCBI Taxonomy" id="2874970"/>
    <lineage>
        <taxon>Eukaryota</taxon>
        <taxon>Sar</taxon>
        <taxon>Stramenopiles</taxon>
        <taxon>Oomycota</taxon>
        <taxon>Peronosporomycetes</taxon>
        <taxon>Peronosporales</taxon>
        <taxon>Peronosporaceae</taxon>
        <taxon>Peronospora</taxon>
    </lineage>
</organism>
<protein>
    <submittedName>
        <fullName evidence="1">Uncharacterized protein</fullName>
    </submittedName>
</protein>
<dbReference type="EMBL" id="CAKLBY020000249">
    <property type="protein sequence ID" value="CAK7939729.1"/>
    <property type="molecule type" value="Genomic_DNA"/>
</dbReference>
<gene>
    <name evidence="1" type="ORF">PM001_LOCUS24879</name>
</gene>
<accession>A0AAV1UYJ1</accession>
<dbReference type="AlphaFoldDB" id="A0AAV1UYJ1"/>
<evidence type="ECO:0000313" key="2">
    <source>
        <dbReference type="Proteomes" id="UP001162060"/>
    </source>
</evidence>